<name>A0A4P6Q124_9ACTN</name>
<dbReference type="Pfam" id="PF09438">
    <property type="entry name" value="DUF2017"/>
    <property type="match status" value="1"/>
</dbReference>
<dbReference type="OrthoDB" id="3268479at2"/>
<protein>
    <submittedName>
        <fullName evidence="1">Uncharacterized protein</fullName>
    </submittedName>
</protein>
<dbReference type="KEGG" id="strr:EKD16_05475"/>
<dbReference type="EMBL" id="CP036455">
    <property type="protein sequence ID" value="QBI52901.1"/>
    <property type="molecule type" value="Genomic_DNA"/>
</dbReference>
<dbReference type="RefSeq" id="WP_131097368.1">
    <property type="nucleotide sequence ID" value="NZ_CP036455.1"/>
</dbReference>
<accession>A0A4P6Q124</accession>
<evidence type="ECO:0000313" key="1">
    <source>
        <dbReference type="EMBL" id="QBI52901.1"/>
    </source>
</evidence>
<gene>
    <name evidence="1" type="ORF">EKD16_05475</name>
</gene>
<reference evidence="1 2" key="1">
    <citation type="submission" date="2019-02" db="EMBL/GenBank/DDBJ databases">
        <authorList>
            <person name="Khodamoradi S."/>
            <person name="Hahnke R.L."/>
            <person name="Kaempfer P."/>
            <person name="Schumann P."/>
            <person name="Rohde M."/>
            <person name="Steinert M."/>
            <person name="Luzhetskyy A."/>
            <person name="Wink J."/>
            <person name="Ruckert C."/>
        </authorList>
    </citation>
    <scope>NUCLEOTIDE SEQUENCE [LARGE SCALE GENOMIC DNA]</scope>
    <source>
        <strain evidence="1 2">M2</strain>
    </source>
</reference>
<proteinExistence type="predicted"/>
<dbReference type="InterPro" id="IPR018561">
    <property type="entry name" value="AosR"/>
</dbReference>
<evidence type="ECO:0000313" key="2">
    <source>
        <dbReference type="Proteomes" id="UP000292235"/>
    </source>
</evidence>
<dbReference type="Proteomes" id="UP000292235">
    <property type="component" value="Chromosome"/>
</dbReference>
<sequence length="187" mass="20184">MTRGFRAVGGGVAVDLDSDEAEILRAMAALVLEMVEAPPEKDEFERILGIGESTETPEDPVLARLLPDAYSGDDADLSGEFRRFTEDGLRLHKRENAQSLMDALPASGGGRVELDPAGGHAWLKSLNDVRLTLGTRLGIDEETQDAYMRGEDAVPEADATAMHLYAWLGELQETLVEALFEAGPEGS</sequence>
<organism evidence="1 2">
    <name type="scientific">Streptomonospora litoralis</name>
    <dbReference type="NCBI Taxonomy" id="2498135"/>
    <lineage>
        <taxon>Bacteria</taxon>
        <taxon>Bacillati</taxon>
        <taxon>Actinomycetota</taxon>
        <taxon>Actinomycetes</taxon>
        <taxon>Streptosporangiales</taxon>
        <taxon>Nocardiopsidaceae</taxon>
        <taxon>Streptomonospora</taxon>
    </lineage>
</organism>
<keyword evidence="2" id="KW-1185">Reference proteome</keyword>
<dbReference type="AlphaFoldDB" id="A0A4P6Q124"/>